<evidence type="ECO:0000256" key="6">
    <source>
        <dbReference type="SAM" id="MobiDB-lite"/>
    </source>
</evidence>
<gene>
    <name evidence="9" type="ORF">IV203_035978</name>
</gene>
<feature type="compositionally biased region" description="Basic and acidic residues" evidence="6">
    <location>
        <begin position="31"/>
        <end position="41"/>
    </location>
</feature>
<evidence type="ECO:0000259" key="8">
    <source>
        <dbReference type="Pfam" id="PF01658"/>
    </source>
</evidence>
<protein>
    <recommendedName>
        <fullName evidence="4">inositol-3-phosphate synthase</fullName>
        <ecNumber evidence="4">5.5.1.4</ecNumber>
    </recommendedName>
</protein>
<dbReference type="PANTHER" id="PTHR11510">
    <property type="entry name" value="MYO-INOSITOL-1 PHOSPHATE SYNTHASE"/>
    <property type="match status" value="1"/>
</dbReference>
<feature type="domain" description="Carbohydrate kinase PfkB" evidence="7">
    <location>
        <begin position="755"/>
        <end position="884"/>
    </location>
</feature>
<name>A0A9K3LFL7_9STRA</name>
<accession>A0A9K3LFL7</accession>
<dbReference type="GO" id="GO:0006021">
    <property type="term" value="P:inositol biosynthetic process"/>
    <property type="evidence" value="ECO:0007669"/>
    <property type="project" value="UniProtKB-KW"/>
</dbReference>
<dbReference type="Pfam" id="PF01658">
    <property type="entry name" value="Inos-1-P_synth"/>
    <property type="match status" value="1"/>
</dbReference>
<dbReference type="PROSITE" id="PS00584">
    <property type="entry name" value="PFKB_KINASES_2"/>
    <property type="match status" value="1"/>
</dbReference>
<keyword evidence="10" id="KW-1185">Reference proteome</keyword>
<evidence type="ECO:0000256" key="2">
    <source>
        <dbReference type="ARBA" id="ARBA00001911"/>
    </source>
</evidence>
<evidence type="ECO:0000256" key="5">
    <source>
        <dbReference type="ARBA" id="ARBA00022550"/>
    </source>
</evidence>
<feature type="region of interest" description="Disordered" evidence="6">
    <location>
        <begin position="880"/>
        <end position="912"/>
    </location>
</feature>
<evidence type="ECO:0000259" key="7">
    <source>
        <dbReference type="Pfam" id="PF00294"/>
    </source>
</evidence>
<evidence type="ECO:0000256" key="3">
    <source>
        <dbReference type="ARBA" id="ARBA00005117"/>
    </source>
</evidence>
<comment type="catalytic activity">
    <reaction evidence="1">
        <text>D-glucose 6-phosphate = 1D-myo-inositol 3-phosphate</text>
        <dbReference type="Rhea" id="RHEA:10716"/>
        <dbReference type="ChEBI" id="CHEBI:58401"/>
        <dbReference type="ChEBI" id="CHEBI:61548"/>
        <dbReference type="EC" id="5.5.1.4"/>
    </reaction>
</comment>
<dbReference type="Proteomes" id="UP000693970">
    <property type="component" value="Unassembled WGS sequence"/>
</dbReference>
<dbReference type="InterPro" id="IPR002173">
    <property type="entry name" value="Carboh/pur_kinase_PfkB_CS"/>
</dbReference>
<evidence type="ECO:0000256" key="4">
    <source>
        <dbReference type="ARBA" id="ARBA00012125"/>
    </source>
</evidence>
<dbReference type="EMBL" id="JAGRRH010000013">
    <property type="protein sequence ID" value="KAG7360879.1"/>
    <property type="molecule type" value="Genomic_DNA"/>
</dbReference>
<dbReference type="InterPro" id="IPR002587">
    <property type="entry name" value="Myo-inos-1-P_Synthase"/>
</dbReference>
<dbReference type="CDD" id="cd00084">
    <property type="entry name" value="HMG-box_SF"/>
    <property type="match status" value="1"/>
</dbReference>
<reference evidence="9" key="2">
    <citation type="submission" date="2021-04" db="EMBL/GenBank/DDBJ databases">
        <authorList>
            <person name="Podell S."/>
        </authorList>
    </citation>
    <scope>NUCLEOTIDE SEQUENCE</scope>
    <source>
        <strain evidence="9">Hildebrandi</strain>
    </source>
</reference>
<dbReference type="GO" id="GO:0016301">
    <property type="term" value="F:kinase activity"/>
    <property type="evidence" value="ECO:0007669"/>
    <property type="project" value="InterPro"/>
</dbReference>
<feature type="region of interest" description="Disordered" evidence="6">
    <location>
        <begin position="20"/>
        <end position="41"/>
    </location>
</feature>
<dbReference type="Pfam" id="PF07994">
    <property type="entry name" value="NAD_binding_5"/>
    <property type="match status" value="1"/>
</dbReference>
<comment type="pathway">
    <text evidence="3">Polyol metabolism; myo-inositol biosynthesis; myo-inositol from D-glucose 6-phosphate: step 1/2.</text>
</comment>
<evidence type="ECO:0000256" key="1">
    <source>
        <dbReference type="ARBA" id="ARBA00000113"/>
    </source>
</evidence>
<reference evidence="9" key="1">
    <citation type="journal article" date="2021" name="Sci. Rep.">
        <title>Diploid genomic architecture of Nitzschia inconspicua, an elite biomass production diatom.</title>
        <authorList>
            <person name="Oliver A."/>
            <person name="Podell S."/>
            <person name="Pinowska A."/>
            <person name="Traller J.C."/>
            <person name="Smith S.R."/>
            <person name="McClure R."/>
            <person name="Beliaev A."/>
            <person name="Bohutskyi P."/>
            <person name="Hill E.A."/>
            <person name="Rabines A."/>
            <person name="Zheng H."/>
            <person name="Allen L.Z."/>
            <person name="Kuo A."/>
            <person name="Grigoriev I.V."/>
            <person name="Allen A.E."/>
            <person name="Hazlebeck D."/>
            <person name="Allen E.E."/>
        </authorList>
    </citation>
    <scope>NUCLEOTIDE SEQUENCE</scope>
    <source>
        <strain evidence="9">Hildebrandi</strain>
    </source>
</reference>
<keyword evidence="5" id="KW-0398">Inositol biosynthesis</keyword>
<feature type="domain" description="Myo-inositol-1-phosphate synthase GAPDH-like" evidence="8">
    <location>
        <begin position="303"/>
        <end position="408"/>
    </location>
</feature>
<dbReference type="Pfam" id="PF00294">
    <property type="entry name" value="PfkB"/>
    <property type="match status" value="1"/>
</dbReference>
<dbReference type="GO" id="GO:0004512">
    <property type="term" value="F:inositol-3-phosphate synthase activity"/>
    <property type="evidence" value="ECO:0007669"/>
    <property type="project" value="UniProtKB-EC"/>
</dbReference>
<proteinExistence type="predicted"/>
<dbReference type="InterPro" id="IPR013021">
    <property type="entry name" value="Myo-inos-1-P_Synthase_GAPDH"/>
</dbReference>
<organism evidence="9 10">
    <name type="scientific">Nitzschia inconspicua</name>
    <dbReference type="NCBI Taxonomy" id="303405"/>
    <lineage>
        <taxon>Eukaryota</taxon>
        <taxon>Sar</taxon>
        <taxon>Stramenopiles</taxon>
        <taxon>Ochrophyta</taxon>
        <taxon>Bacillariophyta</taxon>
        <taxon>Bacillariophyceae</taxon>
        <taxon>Bacillariophycidae</taxon>
        <taxon>Bacillariales</taxon>
        <taxon>Bacillariaceae</taxon>
        <taxon>Nitzschia</taxon>
    </lineage>
</organism>
<sequence length="1056" mass="115158">MRSSAYSDVDSAASMTSTFRHSKFAPTSTAPDKKLLTDSSHRPKTHGSFGILVVGLGGANGTTMLAGILANRLGIDWRGAKGEPMTPNYYGCITQLDQRGVHGGVGYRDMVSGLADASMAAIGGWEIRPTPPGDALLEAQILDYDLVRQVQQEMNKFKLFRGLFDPRFIGTSQHETATHVLTEMEAQNDSEALKCLRADIRYFKWRNGVVGHTTVIWSASVEPNSELVSQLRTANELLQSIELTEDERGGPLPPSLLYATAALLEGCSFVNGGSQNTLDCPALWELAKQQLGVYLLGTDFKAGQTKFKTAAVEYIRTMGLTPKVIASSNHLGNNDMRNLASAKAASSAKLRVKHDIFAPWDEPQLDHKVSIMFTRFINDDKRDFVEYTSLGFLGQTHTMVTYTRASDSVLCVPLMIDAAVWCDFFSARSWPYEKVSKALAYLFKVPEGAAKGVDPGFFKQMQELKEQVLAAHESKAGHKTIGGISSATTEKRRVRIRAEDEEAVAEWAIPHNARIICAGLACVDMQLNDATGGDGGEGIETFQGEKSIGGGSVSMACKTLARLCHGAHLGEGYMQVTPPVVSSVTPLCMIGNDDSGTKLLSLLEECGSASRNVDTRVVRQSRVQHPSSRTALSVLPIYQDGRRGCFFDAASNNDLTTDFFLEMISELSSGLSARGIDTSGMSTPEYGALLFGYPHLLPHMQGQSLARFFHESRKILVERGIIALDLNGVPEISIVKAGAIRSLNDLRHDRVIGPALQHVDILHMNEDELVLLTGCRILDTRDSEQEDEFNIAKAVDLFLQCGVAVVAVTRGRKGSYVACNNVERFGQSPALPSSWANCSVHMPASLLPPGTRINTNGAGDAYTSGLLVASMLRHTGGVSLERTVRVDDPPPSRLQSPNKKNESKNAPSTTKKMTPYTLYMRENYVSLKQQCGGDKKAIFSSCHEMWENESEDVKAMYARMVKEEYDDSATEAATAIMSDTSMDALESKLSREDAGVHFRTEEVYNASLKLESAVQLAGLIAARHVDTSTRDLNHLDLTKLLQESIMALSPTPTIEI</sequence>
<dbReference type="AlphaFoldDB" id="A0A9K3LFL7"/>
<comment type="caution">
    <text evidence="9">The sequence shown here is derived from an EMBL/GenBank/DDBJ whole genome shotgun (WGS) entry which is preliminary data.</text>
</comment>
<dbReference type="EC" id="5.5.1.4" evidence="4"/>
<feature type="compositionally biased region" description="Polar residues" evidence="6">
    <location>
        <begin position="893"/>
        <end position="912"/>
    </location>
</feature>
<comment type="cofactor">
    <cofactor evidence="2">
        <name>NAD(+)</name>
        <dbReference type="ChEBI" id="CHEBI:57540"/>
    </cofactor>
</comment>
<feature type="compositionally biased region" description="Polar residues" evidence="6">
    <location>
        <begin position="20"/>
        <end position="30"/>
    </location>
</feature>
<dbReference type="GO" id="GO:0008654">
    <property type="term" value="P:phospholipid biosynthetic process"/>
    <property type="evidence" value="ECO:0007669"/>
    <property type="project" value="InterPro"/>
</dbReference>
<dbReference type="InterPro" id="IPR011611">
    <property type="entry name" value="PfkB_dom"/>
</dbReference>
<dbReference type="OrthoDB" id="2887at2759"/>
<evidence type="ECO:0000313" key="9">
    <source>
        <dbReference type="EMBL" id="KAG7360879.1"/>
    </source>
</evidence>
<evidence type="ECO:0000313" key="10">
    <source>
        <dbReference type="Proteomes" id="UP000693970"/>
    </source>
</evidence>